<keyword evidence="4" id="KW-0547">Nucleotide-binding</keyword>
<evidence type="ECO:0000256" key="6">
    <source>
        <dbReference type="ARBA" id="ARBA00022989"/>
    </source>
</evidence>
<keyword evidence="3" id="KW-0812">Transmembrane</keyword>
<organism evidence="10 11">
    <name type="scientific">Coemansia thaxteri</name>
    <dbReference type="NCBI Taxonomy" id="2663907"/>
    <lineage>
        <taxon>Eukaryota</taxon>
        <taxon>Fungi</taxon>
        <taxon>Fungi incertae sedis</taxon>
        <taxon>Zoopagomycota</taxon>
        <taxon>Kickxellomycotina</taxon>
        <taxon>Kickxellomycetes</taxon>
        <taxon>Kickxellales</taxon>
        <taxon>Kickxellaceae</taxon>
        <taxon>Coemansia</taxon>
    </lineage>
</organism>
<evidence type="ECO:0000256" key="5">
    <source>
        <dbReference type="ARBA" id="ARBA00022840"/>
    </source>
</evidence>
<keyword evidence="7" id="KW-0472">Membrane</keyword>
<accession>A0A9W8BFK8</accession>
<keyword evidence="2" id="KW-0813">Transport</keyword>
<dbReference type="InterPro" id="IPR050173">
    <property type="entry name" value="ABC_transporter_C-like"/>
</dbReference>
<name>A0A9W8BFK8_9FUNG</name>
<feature type="compositionally biased region" description="Basic and acidic residues" evidence="8">
    <location>
        <begin position="385"/>
        <end position="397"/>
    </location>
</feature>
<keyword evidence="11" id="KW-1185">Reference proteome</keyword>
<evidence type="ECO:0000313" key="11">
    <source>
        <dbReference type="Proteomes" id="UP001150907"/>
    </source>
</evidence>
<evidence type="ECO:0000256" key="2">
    <source>
        <dbReference type="ARBA" id="ARBA00022448"/>
    </source>
</evidence>
<dbReference type="PANTHER" id="PTHR24223:SF330">
    <property type="entry name" value="ATP-BINDING CASSETTE SUB-FAMILY C MEMBER 10"/>
    <property type="match status" value="1"/>
</dbReference>
<proteinExistence type="predicted"/>
<dbReference type="GO" id="GO:0016887">
    <property type="term" value="F:ATP hydrolysis activity"/>
    <property type="evidence" value="ECO:0007669"/>
    <property type="project" value="InterPro"/>
</dbReference>
<dbReference type="GO" id="GO:0005524">
    <property type="term" value="F:ATP binding"/>
    <property type="evidence" value="ECO:0007669"/>
    <property type="project" value="UniProtKB-KW"/>
</dbReference>
<keyword evidence="5" id="KW-0067">ATP-binding</keyword>
<dbReference type="OrthoDB" id="6500128at2759"/>
<dbReference type="AlphaFoldDB" id="A0A9W8BFK8"/>
<keyword evidence="6" id="KW-1133">Transmembrane helix</keyword>
<dbReference type="InterPro" id="IPR003593">
    <property type="entry name" value="AAA+_ATPase"/>
</dbReference>
<evidence type="ECO:0000256" key="1">
    <source>
        <dbReference type="ARBA" id="ARBA00004141"/>
    </source>
</evidence>
<evidence type="ECO:0000259" key="9">
    <source>
        <dbReference type="PROSITE" id="PS50893"/>
    </source>
</evidence>
<gene>
    <name evidence="10" type="ORF">H4R26_001902</name>
</gene>
<evidence type="ECO:0000256" key="4">
    <source>
        <dbReference type="ARBA" id="ARBA00022741"/>
    </source>
</evidence>
<dbReference type="PROSITE" id="PS50893">
    <property type="entry name" value="ABC_TRANSPORTER_2"/>
    <property type="match status" value="1"/>
</dbReference>
<dbReference type="Proteomes" id="UP001150907">
    <property type="component" value="Unassembled WGS sequence"/>
</dbReference>
<feature type="domain" description="ABC transporter" evidence="9">
    <location>
        <begin position="149"/>
        <end position="372"/>
    </location>
</feature>
<comment type="caution">
    <text evidence="10">The sequence shown here is derived from an EMBL/GenBank/DDBJ whole genome shotgun (WGS) entry which is preliminary data.</text>
</comment>
<comment type="subcellular location">
    <subcellularLocation>
        <location evidence="1">Membrane</location>
        <topology evidence="1">Multi-pass membrane protein</topology>
    </subcellularLocation>
</comment>
<dbReference type="PROSITE" id="PS00211">
    <property type="entry name" value="ABC_TRANSPORTER_1"/>
    <property type="match status" value="1"/>
</dbReference>
<dbReference type="Pfam" id="PF00005">
    <property type="entry name" value="ABC_tran"/>
    <property type="match status" value="1"/>
</dbReference>
<evidence type="ECO:0000256" key="8">
    <source>
        <dbReference type="SAM" id="MobiDB-lite"/>
    </source>
</evidence>
<protein>
    <recommendedName>
        <fullName evidence="9">ABC transporter domain-containing protein</fullName>
    </recommendedName>
</protein>
<dbReference type="InterPro" id="IPR017871">
    <property type="entry name" value="ABC_transporter-like_CS"/>
</dbReference>
<dbReference type="SMART" id="SM00382">
    <property type="entry name" value="AAA"/>
    <property type="match status" value="1"/>
</dbReference>
<sequence>MCRLSEIFKPPRFQEQFPSLLQNTRTVKFYAWEDVFHNVHTYYDCKGDGPPVVWRGLRYGLDLLGCATAEISAAFSIASHISSVGTINYSEITLLVGSIESLTTYTLAVAGLREVVECFRKYMQYLQSFFNTGSADYAERLSAPSDLAVDFDTCSFSWGADKYSLAPITLQVKAGAFAVVIGRVGSGKSSFLSAICSEMPLVGGKGCVNGRIGYVEQKPWIMNATFRENVLMGADYDEAWFTQVVDACALAVDVRLFPDGDMTMIGRNGVNLSGGQKARLALARALYLKADVYVLDDLLSAVDAEVERHIVERVLLPGGIVGQKTRILVTHAEHLVLFGDIIITFANGIMSAVEQVPIAISSYSRSAADPKADVSEESAGPADNESQKTDKSSKHSEQQAVSTMWPYLRRYIELSGYSVVAIVMATQCAKAYAMHYSESLRIELMTDNDPATMLQSLKHHLVVKALMRIGRRQISTFEMRLRTTLWRRPLLEKMRVQIIEATLSIPLPILELLSSFTIRELFTQGRNILANFLPQIVCLHMLYDTLSAISAIA</sequence>
<evidence type="ECO:0000313" key="10">
    <source>
        <dbReference type="EMBL" id="KAJ2005520.1"/>
    </source>
</evidence>
<dbReference type="InterPro" id="IPR027417">
    <property type="entry name" value="P-loop_NTPase"/>
</dbReference>
<dbReference type="Gene3D" id="3.40.50.300">
    <property type="entry name" value="P-loop containing nucleotide triphosphate hydrolases"/>
    <property type="match status" value="1"/>
</dbReference>
<evidence type="ECO:0000256" key="3">
    <source>
        <dbReference type="ARBA" id="ARBA00022692"/>
    </source>
</evidence>
<dbReference type="InterPro" id="IPR003439">
    <property type="entry name" value="ABC_transporter-like_ATP-bd"/>
</dbReference>
<dbReference type="FunFam" id="3.40.50.300:FF:000997">
    <property type="entry name" value="Multidrug resistance-associated protein 1"/>
    <property type="match status" value="1"/>
</dbReference>
<dbReference type="SUPFAM" id="SSF52540">
    <property type="entry name" value="P-loop containing nucleoside triphosphate hydrolases"/>
    <property type="match status" value="1"/>
</dbReference>
<dbReference type="GO" id="GO:0016020">
    <property type="term" value="C:membrane"/>
    <property type="evidence" value="ECO:0007669"/>
    <property type="project" value="UniProtKB-SubCell"/>
</dbReference>
<dbReference type="EMBL" id="JANBQF010000097">
    <property type="protein sequence ID" value="KAJ2005520.1"/>
    <property type="molecule type" value="Genomic_DNA"/>
</dbReference>
<feature type="region of interest" description="Disordered" evidence="8">
    <location>
        <begin position="371"/>
        <end position="397"/>
    </location>
</feature>
<reference evidence="10" key="1">
    <citation type="submission" date="2022-07" db="EMBL/GenBank/DDBJ databases">
        <title>Phylogenomic reconstructions and comparative analyses of Kickxellomycotina fungi.</title>
        <authorList>
            <person name="Reynolds N.K."/>
            <person name="Stajich J.E."/>
            <person name="Barry K."/>
            <person name="Grigoriev I.V."/>
            <person name="Crous P."/>
            <person name="Smith M.E."/>
        </authorList>
    </citation>
    <scope>NUCLEOTIDE SEQUENCE</scope>
    <source>
        <strain evidence="10">IMI 214461</strain>
    </source>
</reference>
<dbReference type="GO" id="GO:0042626">
    <property type="term" value="F:ATPase-coupled transmembrane transporter activity"/>
    <property type="evidence" value="ECO:0007669"/>
    <property type="project" value="TreeGrafter"/>
</dbReference>
<dbReference type="CDD" id="cd03250">
    <property type="entry name" value="ABCC_MRP_domain1"/>
    <property type="match status" value="1"/>
</dbReference>
<evidence type="ECO:0000256" key="7">
    <source>
        <dbReference type="ARBA" id="ARBA00023136"/>
    </source>
</evidence>
<dbReference type="PANTHER" id="PTHR24223">
    <property type="entry name" value="ATP-BINDING CASSETTE SUB-FAMILY C"/>
    <property type="match status" value="1"/>
</dbReference>